<feature type="region of interest" description="Disordered" evidence="6">
    <location>
        <begin position="1"/>
        <end position="22"/>
    </location>
</feature>
<evidence type="ECO:0000313" key="8">
    <source>
        <dbReference type="Proteomes" id="UP000683181"/>
    </source>
</evidence>
<gene>
    <name evidence="7" type="primary">SRR7976325_26_2</name>
</gene>
<keyword evidence="3" id="KW-1175">Viral attachment to host cell pilus</keyword>
<comment type="similarity">
    <text evidence="5">Belongs to the Leviviricetes maturation protein family.</text>
</comment>
<evidence type="ECO:0000313" key="7">
    <source>
        <dbReference type="EMBL" id="DAD52764.1"/>
    </source>
</evidence>
<evidence type="ECO:0000256" key="3">
    <source>
        <dbReference type="ARBA" id="ARBA00023104"/>
    </source>
</evidence>
<proteinExistence type="inferred from homology"/>
<evidence type="ECO:0000256" key="2">
    <source>
        <dbReference type="ARBA" id="ARBA00022804"/>
    </source>
</evidence>
<dbReference type="Proteomes" id="UP000683181">
    <property type="component" value="Segment"/>
</dbReference>
<dbReference type="RefSeq" id="YP_010770790.1">
    <property type="nucleotide sequence ID" value="NC_074391.1"/>
</dbReference>
<organism evidence="7 8">
    <name type="scientific">ssRNA phage SRR7976325_26</name>
    <dbReference type="NCBI Taxonomy" id="2786714"/>
    <lineage>
        <taxon>Viruses</taxon>
        <taxon>Riboviria</taxon>
        <taxon>Orthornavirae</taxon>
        <taxon>Lenarviricota</taxon>
        <taxon>Leviviricetes</taxon>
        <taxon>Timlovirales</taxon>
        <taxon>Steitzviridae</taxon>
        <taxon>Bicehmovirus</taxon>
        <taxon>Bicehmovirus borborocola</taxon>
        <taxon>Kecijavirus borborocola</taxon>
    </lineage>
</organism>
<dbReference type="GO" id="GO:0039666">
    <property type="term" value="P:virion attachment to host cell pilus"/>
    <property type="evidence" value="ECO:0007669"/>
    <property type="project" value="UniProtKB-KW"/>
</dbReference>
<dbReference type="KEGG" id="vg:80400320"/>
<evidence type="ECO:0000256" key="6">
    <source>
        <dbReference type="SAM" id="MobiDB-lite"/>
    </source>
</evidence>
<keyword evidence="8" id="KW-1185">Reference proteome</keyword>
<keyword evidence="3" id="KW-0946">Virion</keyword>
<evidence type="ECO:0000256" key="5">
    <source>
        <dbReference type="ARBA" id="ARBA00035110"/>
    </source>
</evidence>
<dbReference type="Pfam" id="PF03863">
    <property type="entry name" value="Phage_mat-A"/>
    <property type="match status" value="1"/>
</dbReference>
<dbReference type="EMBL" id="BK014199">
    <property type="protein sequence ID" value="DAD52764.1"/>
    <property type="molecule type" value="Genomic_RNA"/>
</dbReference>
<dbReference type="GeneID" id="80400320"/>
<keyword evidence="1" id="KW-0945">Host-virus interaction</keyword>
<dbReference type="InterPro" id="IPR005563">
    <property type="entry name" value="A_protein"/>
</dbReference>
<feature type="compositionally biased region" description="Polar residues" evidence="6">
    <location>
        <begin position="11"/>
        <end position="22"/>
    </location>
</feature>
<name>A0A8S5L5I5_9VIRU</name>
<protein>
    <submittedName>
        <fullName evidence="7">Maturation protein</fullName>
    </submittedName>
</protein>
<reference evidence="7" key="1">
    <citation type="submission" date="2020-09" db="EMBL/GenBank/DDBJ databases">
        <title>Leviviricetes taxonomy.</title>
        <authorList>
            <person name="Stockdale S.R."/>
            <person name="Callanan J."/>
            <person name="Adriaenssens E.M."/>
            <person name="Kuhn J.H."/>
            <person name="Rumnieks J."/>
            <person name="Shkoporov A."/>
            <person name="Draper L.A."/>
            <person name="Ross P."/>
            <person name="Hill C."/>
        </authorList>
    </citation>
    <scope>NUCLEOTIDE SEQUENCE</scope>
</reference>
<keyword evidence="4" id="KW-1160">Virus entry into host cell</keyword>
<sequence length="390" mass="44226">MVARSRELDSRQQLIGTSTDQDGNVVDSNSVFQGTIVNCNDTVGQREDANPFDLTIRSRYMPLIDGTRFNTSTNIIDRYFNGRPVDVSNWTPPDPNEYLPGPTFYDLDQLAWKTLAETNPSEPHVSVPQVIGELKDIPSLVKGWGTGLIRDVAKGHLTLQWAIKPMIGDAWKLYNFVKASQERLNQLKNLRDGKSVRKRVSLSKGRHDFKLYNVLLNSSQIWVTATLDVHVVETTWGSAQWVLPPDTFIHKMDPRELELFARRLTGGFNIRGGLAAAWELLPWSWLVDWFGNVGDMISATNNSIPLTYRNVCIMRRAKCTVVGDIDPVASNYDVRFTPAQLRLEMERKQRWPWSPVIPVPTPRIPIINGRKWSILAALTALRVPTRGTRH</sequence>
<evidence type="ECO:0000256" key="4">
    <source>
        <dbReference type="ARBA" id="ARBA00023296"/>
    </source>
</evidence>
<accession>A0A8S5L5I5</accession>
<feature type="compositionally biased region" description="Basic and acidic residues" evidence="6">
    <location>
        <begin position="1"/>
        <end position="10"/>
    </location>
</feature>
<evidence type="ECO:0000256" key="1">
    <source>
        <dbReference type="ARBA" id="ARBA00022581"/>
    </source>
</evidence>
<keyword evidence="2" id="KW-1161">Viral attachment to host cell</keyword>